<dbReference type="InterPro" id="IPR019734">
    <property type="entry name" value="TPR_rpt"/>
</dbReference>
<gene>
    <name evidence="1" type="primary">bepA</name>
    <name evidence="1" type="ORF">CARN8_7020021</name>
</gene>
<reference evidence="1" key="1">
    <citation type="submission" date="2018-10" db="EMBL/GenBank/DDBJ databases">
        <authorList>
            <person name="Plewniak F."/>
        </authorList>
    </citation>
    <scope>NUCLEOTIDE SEQUENCE</scope>
</reference>
<dbReference type="InterPro" id="IPR052943">
    <property type="entry name" value="TMTC_O-mannosyl-trnsfr"/>
</dbReference>
<organism evidence="1">
    <name type="scientific">mine drainage metagenome</name>
    <dbReference type="NCBI Taxonomy" id="410659"/>
    <lineage>
        <taxon>unclassified sequences</taxon>
        <taxon>metagenomes</taxon>
        <taxon>ecological metagenomes</taxon>
    </lineage>
</organism>
<dbReference type="SUPFAM" id="SSF56059">
    <property type="entry name" value="Glutathione synthetase ATP-binding domain-like"/>
    <property type="match status" value="1"/>
</dbReference>
<dbReference type="InterPro" id="IPR011990">
    <property type="entry name" value="TPR-like_helical_dom_sf"/>
</dbReference>
<dbReference type="EMBL" id="UOYP01000671">
    <property type="protein sequence ID" value="VAY89514.1"/>
    <property type="molecule type" value="Genomic_DNA"/>
</dbReference>
<proteinExistence type="predicted"/>
<sequence>MLPLTEEEEVQFRTALDFLQSGLWPLAHQALRTLETQHPHPLVLANLALAEERLGQENEARQHHEAAIQLAPNSPDLRFNWANFLARPGTRESLLLARVQYLAVLALDSHHLGAWVNLGTGLVETDHLEAAKTAFTAALAIDPLHSGALLNLAQVALNQQENEKAAQLFEQVLSENPQSLEAHRGLATGASRLGQENKATTHRQLGYAQKPEIFLQGRGNTLPTVLILASAADGNIPWQPLLDRQRHHTRILALEFFPENESLPPHDLLFNAVGDADRCPEALTRVLPRWQLRAPQIPARNDPQRVRATARTALGQLCAGIPHLSSARTECFQRPAHASPQEIAGLLEHWLAARSYAFPLLLRAPGFHGGQYFERVQCADDLPALLERLPGTTLLALECLPSRGQDGLYRKFRVMTLGGNLYPIHLALSSHWKVHYFSAEMSTRPDFREEEQAFLADYRTFLDSTAVGALETLQARLGLDYAGMDFTLDPEGKVLLFEANATMVLHPPPEDPVWDYRRPAFEDALKAARALMIPPTLSHGCHSP</sequence>
<name>A0A3P3ZS21_9ZZZZ</name>
<dbReference type="Pfam" id="PF13432">
    <property type="entry name" value="TPR_16"/>
    <property type="match status" value="1"/>
</dbReference>
<dbReference type="SUPFAM" id="SSF48452">
    <property type="entry name" value="TPR-like"/>
    <property type="match status" value="1"/>
</dbReference>
<protein>
    <submittedName>
        <fullName evidence="1">Beta-barrel assembly-enhancing protease</fullName>
    </submittedName>
</protein>
<keyword evidence="1" id="KW-0645">Protease</keyword>
<dbReference type="GO" id="GO:0006508">
    <property type="term" value="P:proteolysis"/>
    <property type="evidence" value="ECO:0007669"/>
    <property type="project" value="UniProtKB-KW"/>
</dbReference>
<accession>A0A3P3ZS21</accession>
<keyword evidence="1" id="KW-0378">Hydrolase</keyword>
<dbReference type="PANTHER" id="PTHR44809">
    <property type="match status" value="1"/>
</dbReference>
<dbReference type="AlphaFoldDB" id="A0A3P3ZS21"/>
<dbReference type="PANTHER" id="PTHR44809:SF1">
    <property type="entry name" value="PROTEIN O-MANNOSYL-TRANSFERASE TMTC1"/>
    <property type="match status" value="1"/>
</dbReference>
<dbReference type="GO" id="GO:0008233">
    <property type="term" value="F:peptidase activity"/>
    <property type="evidence" value="ECO:0007669"/>
    <property type="project" value="UniProtKB-KW"/>
</dbReference>
<dbReference type="Pfam" id="PF14559">
    <property type="entry name" value="TPR_19"/>
    <property type="match status" value="1"/>
</dbReference>
<dbReference type="Gene3D" id="1.25.40.10">
    <property type="entry name" value="Tetratricopeptide repeat domain"/>
    <property type="match status" value="2"/>
</dbReference>
<evidence type="ECO:0000313" key="1">
    <source>
        <dbReference type="EMBL" id="VAY89514.1"/>
    </source>
</evidence>
<dbReference type="PROSITE" id="PS50005">
    <property type="entry name" value="TPR"/>
    <property type="match status" value="2"/>
</dbReference>
<dbReference type="SMART" id="SM00028">
    <property type="entry name" value="TPR"/>
    <property type="match status" value="3"/>
</dbReference>